<dbReference type="CDD" id="cd06170">
    <property type="entry name" value="LuxR_C_like"/>
    <property type="match status" value="1"/>
</dbReference>
<evidence type="ECO:0000259" key="4">
    <source>
        <dbReference type="PROSITE" id="PS50113"/>
    </source>
</evidence>
<accession>A0A2A4ES08</accession>
<dbReference type="Pfam" id="PF13426">
    <property type="entry name" value="PAS_9"/>
    <property type="match status" value="1"/>
</dbReference>
<dbReference type="PROSITE" id="PS50112">
    <property type="entry name" value="PAS"/>
    <property type="match status" value="3"/>
</dbReference>
<evidence type="ECO:0000256" key="1">
    <source>
        <dbReference type="ARBA" id="ARBA00023125"/>
    </source>
</evidence>
<feature type="domain" description="HTH luxR-type" evidence="2">
    <location>
        <begin position="421"/>
        <end position="486"/>
    </location>
</feature>
<gene>
    <name evidence="5" type="ORF">BWP39_26355</name>
</gene>
<protein>
    <submittedName>
        <fullName evidence="5">Helix-turn-helix transcriptional regulator</fullName>
    </submittedName>
</protein>
<dbReference type="InterPro" id="IPR013767">
    <property type="entry name" value="PAS_fold"/>
</dbReference>
<dbReference type="InterPro" id="IPR039420">
    <property type="entry name" value="WalR-like"/>
</dbReference>
<dbReference type="InterPro" id="IPR001610">
    <property type="entry name" value="PAC"/>
</dbReference>
<dbReference type="Proteomes" id="UP000218022">
    <property type="component" value="Unassembled WGS sequence"/>
</dbReference>
<dbReference type="SMART" id="SM00421">
    <property type="entry name" value="HTH_LUXR"/>
    <property type="match status" value="1"/>
</dbReference>
<dbReference type="InterPro" id="IPR000700">
    <property type="entry name" value="PAS-assoc_C"/>
</dbReference>
<name>A0A2A4ES08_9BURK</name>
<organism evidence="5 6">
    <name type="scientific">Paraburkholderia acidicola</name>
    <dbReference type="NCBI Taxonomy" id="1912599"/>
    <lineage>
        <taxon>Bacteria</taxon>
        <taxon>Pseudomonadati</taxon>
        <taxon>Pseudomonadota</taxon>
        <taxon>Betaproteobacteria</taxon>
        <taxon>Burkholderiales</taxon>
        <taxon>Burkholderiaceae</taxon>
        <taxon>Paraburkholderia</taxon>
    </lineage>
</organism>
<dbReference type="SUPFAM" id="SSF55785">
    <property type="entry name" value="PYP-like sensor domain (PAS domain)"/>
    <property type="match status" value="3"/>
</dbReference>
<reference evidence="5 6" key="1">
    <citation type="submission" date="2017-01" db="EMBL/GenBank/DDBJ databases">
        <title>Whole-Genome Shotgun Sequencing of Two beta-Proteobacterial Species in Search of the Bulgecin Biosynthetic Cluster.</title>
        <authorList>
            <person name="Horsman M.E."/>
            <person name="Marous D.R."/>
            <person name="Li R."/>
            <person name="Oliver R.A."/>
            <person name="Byun B."/>
            <person name="Emrich S.J."/>
            <person name="Boggess B."/>
            <person name="Townsend C.A."/>
            <person name="Mobashery S."/>
        </authorList>
    </citation>
    <scope>NUCLEOTIDE SEQUENCE [LARGE SCALE GENOMIC DNA]</scope>
    <source>
        <strain evidence="5 6">ATCC 31363</strain>
    </source>
</reference>
<dbReference type="SMART" id="SM00086">
    <property type="entry name" value="PAC"/>
    <property type="match status" value="3"/>
</dbReference>
<dbReference type="Gene3D" id="1.10.10.10">
    <property type="entry name" value="Winged helix-like DNA-binding domain superfamily/Winged helix DNA-binding domain"/>
    <property type="match status" value="1"/>
</dbReference>
<dbReference type="PROSITE" id="PS50113">
    <property type="entry name" value="PAC"/>
    <property type="match status" value="1"/>
</dbReference>
<dbReference type="InterPro" id="IPR000014">
    <property type="entry name" value="PAS"/>
</dbReference>
<dbReference type="Gene3D" id="3.30.450.20">
    <property type="entry name" value="PAS domain"/>
    <property type="match status" value="3"/>
</dbReference>
<dbReference type="Pfam" id="PF00196">
    <property type="entry name" value="GerE"/>
    <property type="match status" value="1"/>
</dbReference>
<dbReference type="GO" id="GO:0006355">
    <property type="term" value="P:regulation of DNA-templated transcription"/>
    <property type="evidence" value="ECO:0007669"/>
    <property type="project" value="InterPro"/>
</dbReference>
<dbReference type="CDD" id="cd00130">
    <property type="entry name" value="PAS"/>
    <property type="match status" value="2"/>
</dbReference>
<sequence length="502" mass="55929">MNRSDARPQADRRQLQQIIAGLTEGIILIDPDGSIVWANETALAIHGVDAVEALGGNPRGFRKKFKLTYRNNHALQADQYPIARVIAGELFSDVIVEVTRSDDEDFRHMHQVRSLILTDASGASESLALVVQDVTERFSAEERFEKTFNANPAPAVICRLADLRYVKVNQGFVEMTGYTRENVIGRSTYEVDVLEGADKREQAIVNLNEGRTIGQMEATLQLPDGSTKLVIVAGQPIEIGEENCMLFTFMDMEPRRKAEDALRHTEERFSKAFRLAPVPMTVSSLDGFVLMDVNDAFVTATGYEAEEVVARQPEEIGLWARNDAYRKLRAEMETHSSVRNYEIQLQTKSGAAVDCLVSAEAVTIHGERCLLSVIQDITERKRSEVELLAAIEAVMKDTSWFSRTVIEKLAQIRQPNGAQQAGGDLSELTSREREVLGLMCQGYDNEQIAEALHLAPNTIRNHVATLYSKIGVHRRSAAIVWARERGIVGYEKPKRRTGGTAD</sequence>
<evidence type="ECO:0000313" key="5">
    <source>
        <dbReference type="EMBL" id="PCE23210.1"/>
    </source>
</evidence>
<evidence type="ECO:0000259" key="3">
    <source>
        <dbReference type="PROSITE" id="PS50112"/>
    </source>
</evidence>
<dbReference type="NCBIfam" id="TIGR00229">
    <property type="entry name" value="sensory_box"/>
    <property type="match status" value="2"/>
</dbReference>
<keyword evidence="1" id="KW-0238">DNA-binding</keyword>
<dbReference type="GO" id="GO:0003677">
    <property type="term" value="F:DNA binding"/>
    <property type="evidence" value="ECO:0007669"/>
    <property type="project" value="UniProtKB-KW"/>
</dbReference>
<feature type="domain" description="PAC" evidence="4">
    <location>
        <begin position="339"/>
        <end position="389"/>
    </location>
</feature>
<dbReference type="SMART" id="SM00091">
    <property type="entry name" value="PAS"/>
    <property type="match status" value="3"/>
</dbReference>
<dbReference type="InterPro" id="IPR035965">
    <property type="entry name" value="PAS-like_dom_sf"/>
</dbReference>
<dbReference type="InterPro" id="IPR013656">
    <property type="entry name" value="PAS_4"/>
</dbReference>
<proteinExistence type="predicted"/>
<dbReference type="InterPro" id="IPR036388">
    <property type="entry name" value="WH-like_DNA-bd_sf"/>
</dbReference>
<dbReference type="Pfam" id="PF00989">
    <property type="entry name" value="PAS"/>
    <property type="match status" value="1"/>
</dbReference>
<dbReference type="AlphaFoldDB" id="A0A2A4ES08"/>
<feature type="domain" description="PAS" evidence="3">
    <location>
        <begin position="140"/>
        <end position="187"/>
    </location>
</feature>
<dbReference type="PANTHER" id="PTHR43214">
    <property type="entry name" value="TWO-COMPONENT RESPONSE REGULATOR"/>
    <property type="match status" value="1"/>
</dbReference>
<evidence type="ECO:0000313" key="6">
    <source>
        <dbReference type="Proteomes" id="UP000218022"/>
    </source>
</evidence>
<dbReference type="PANTHER" id="PTHR43214:SF38">
    <property type="entry name" value="NITRATE_NITRITE RESPONSE REGULATOR PROTEIN NARL"/>
    <property type="match status" value="1"/>
</dbReference>
<dbReference type="InterPro" id="IPR000792">
    <property type="entry name" value="Tscrpt_reg_LuxR_C"/>
</dbReference>
<dbReference type="SUPFAM" id="SSF46894">
    <property type="entry name" value="C-terminal effector domain of the bipartite response regulators"/>
    <property type="match status" value="1"/>
</dbReference>
<dbReference type="InterPro" id="IPR016032">
    <property type="entry name" value="Sig_transdc_resp-reg_C-effctor"/>
</dbReference>
<dbReference type="PROSITE" id="PS50043">
    <property type="entry name" value="HTH_LUXR_2"/>
    <property type="match status" value="1"/>
</dbReference>
<dbReference type="EMBL" id="MTZV01000006">
    <property type="protein sequence ID" value="PCE23210.1"/>
    <property type="molecule type" value="Genomic_DNA"/>
</dbReference>
<dbReference type="Pfam" id="PF08448">
    <property type="entry name" value="PAS_4"/>
    <property type="match status" value="1"/>
</dbReference>
<dbReference type="OrthoDB" id="434992at2"/>
<evidence type="ECO:0000259" key="2">
    <source>
        <dbReference type="PROSITE" id="PS50043"/>
    </source>
</evidence>
<feature type="domain" description="PAS" evidence="3">
    <location>
        <begin position="11"/>
        <end position="55"/>
    </location>
</feature>
<feature type="domain" description="PAS" evidence="3">
    <location>
        <begin position="265"/>
        <end position="312"/>
    </location>
</feature>
<dbReference type="RefSeq" id="WP_096725179.1">
    <property type="nucleotide sequence ID" value="NZ_MTZV01000006.1"/>
</dbReference>
<dbReference type="PRINTS" id="PR00038">
    <property type="entry name" value="HTHLUXR"/>
</dbReference>
<comment type="caution">
    <text evidence="5">The sequence shown here is derived from an EMBL/GenBank/DDBJ whole genome shotgun (WGS) entry which is preliminary data.</text>
</comment>